<evidence type="ECO:0000256" key="1">
    <source>
        <dbReference type="SAM" id="Phobius"/>
    </source>
</evidence>
<feature type="transmembrane region" description="Helical" evidence="1">
    <location>
        <begin position="20"/>
        <end position="36"/>
    </location>
</feature>
<evidence type="ECO:0000313" key="2">
    <source>
        <dbReference type="EMBL" id="KAK5636764.1"/>
    </source>
</evidence>
<dbReference type="EMBL" id="JAWHQM010000077">
    <property type="protein sequence ID" value="KAK5636764.1"/>
    <property type="molecule type" value="Genomic_DNA"/>
</dbReference>
<keyword evidence="3" id="KW-1185">Reference proteome</keyword>
<keyword evidence="1" id="KW-1133">Transmembrane helix</keyword>
<comment type="caution">
    <text evidence="2">The sequence shown here is derived from an EMBL/GenBank/DDBJ whole genome shotgun (WGS) entry which is preliminary data.</text>
</comment>
<reference evidence="2 3" key="1">
    <citation type="submission" date="2023-10" db="EMBL/GenBank/DDBJ databases">
        <title>Draft genome sequence of Xylaria bambusicola isolate GMP-LS, the root and basal stem rot pathogen of sugarcane in Indonesia.</title>
        <authorList>
            <person name="Selvaraj P."/>
            <person name="Muralishankar V."/>
            <person name="Muruganantham S."/>
            <person name="Sp S."/>
            <person name="Haryani S."/>
            <person name="Lau K.J.X."/>
            <person name="Naqvi N.I."/>
        </authorList>
    </citation>
    <scope>NUCLEOTIDE SEQUENCE [LARGE SCALE GENOMIC DNA]</scope>
    <source>
        <strain evidence="2">GMP-LS</strain>
    </source>
</reference>
<gene>
    <name evidence="2" type="ORF">RRF57_012476</name>
</gene>
<accession>A0AAN7V488</accession>
<dbReference type="AlphaFoldDB" id="A0AAN7V488"/>
<sequence length="72" mass="7696">MSAAHVFDLCFDPIHVDSSVLFAGASALLVMILFDYQDENAASTAIYWSDEHMQCASSQAARSTPVSVKGGL</sequence>
<organism evidence="2 3">
    <name type="scientific">Xylaria bambusicola</name>
    <dbReference type="NCBI Taxonomy" id="326684"/>
    <lineage>
        <taxon>Eukaryota</taxon>
        <taxon>Fungi</taxon>
        <taxon>Dikarya</taxon>
        <taxon>Ascomycota</taxon>
        <taxon>Pezizomycotina</taxon>
        <taxon>Sordariomycetes</taxon>
        <taxon>Xylariomycetidae</taxon>
        <taxon>Xylariales</taxon>
        <taxon>Xylariaceae</taxon>
        <taxon>Xylaria</taxon>
    </lineage>
</organism>
<evidence type="ECO:0000313" key="3">
    <source>
        <dbReference type="Proteomes" id="UP001305414"/>
    </source>
</evidence>
<proteinExistence type="predicted"/>
<dbReference type="Proteomes" id="UP001305414">
    <property type="component" value="Unassembled WGS sequence"/>
</dbReference>
<keyword evidence="1" id="KW-0812">Transmembrane</keyword>
<keyword evidence="1" id="KW-0472">Membrane</keyword>
<name>A0AAN7V488_9PEZI</name>
<protein>
    <submittedName>
        <fullName evidence="2">Uncharacterized protein</fullName>
    </submittedName>
</protein>